<gene>
    <name evidence="1" type="ORF">DAMO_2209</name>
</gene>
<organism evidence="1 2">
    <name type="scientific">Methylomirabilis oxygeniifera</name>
    <dbReference type="NCBI Taxonomy" id="671143"/>
    <lineage>
        <taxon>Bacteria</taxon>
        <taxon>Candidatus Methylomirabilota</taxon>
        <taxon>Candidatus Methylomirabilia</taxon>
        <taxon>Candidatus Methylomirabilales</taxon>
        <taxon>Candidatus Methylomirabilaceae</taxon>
        <taxon>Candidatus Methylomirabilis</taxon>
    </lineage>
</organism>
<accession>D5MHW8</accession>
<dbReference type="HOGENOM" id="CLU_048241_0_0_0"/>
<protein>
    <recommendedName>
        <fullName evidence="3">Nucleoside-diphosphate-sugar epimerase</fullName>
    </recommendedName>
</protein>
<dbReference type="STRING" id="671143.DAMO_2209"/>
<dbReference type="EMBL" id="FP565575">
    <property type="protein sequence ID" value="CBE69259.1"/>
    <property type="molecule type" value="Genomic_DNA"/>
</dbReference>
<dbReference type="Pfam" id="PF06258">
    <property type="entry name" value="Mito_fiss_Elm1"/>
    <property type="match status" value="1"/>
</dbReference>
<dbReference type="AlphaFoldDB" id="D5MHW8"/>
<dbReference type="InterPro" id="IPR009367">
    <property type="entry name" value="Elm1-like"/>
</dbReference>
<evidence type="ECO:0000313" key="1">
    <source>
        <dbReference type="EMBL" id="CBE69259.1"/>
    </source>
</evidence>
<evidence type="ECO:0008006" key="3">
    <source>
        <dbReference type="Google" id="ProtNLM"/>
    </source>
</evidence>
<dbReference type="PANTHER" id="PTHR33986">
    <property type="entry name" value="OS02G0535700 PROTEIN"/>
    <property type="match status" value="1"/>
</dbReference>
<proteinExistence type="predicted"/>
<dbReference type="Proteomes" id="UP000006898">
    <property type="component" value="Chromosome"/>
</dbReference>
<dbReference type="KEGG" id="mox:DAMO_2209"/>
<evidence type="ECO:0000313" key="2">
    <source>
        <dbReference type="Proteomes" id="UP000006898"/>
    </source>
</evidence>
<dbReference type="PANTHER" id="PTHR33986:SF15">
    <property type="entry name" value="MITOCHONDRIAL FISSION PROTEIN ELM1"/>
    <property type="match status" value="1"/>
</dbReference>
<sequence>MGLNTPLVWIVDSAYTGELYARLGAAERLGYGYETIPVPGGDAGAYGKLLEDRYNYACRDGESRPIILLSGTGEDTIGPIADLKGVFQGRLLSVYLASILPDEPDRRLQEYDMVASPQLSGTNVVTTVGVVHRMTNHLLDQAFHRHQDLFAGLTRPLVGLLVGGNTRYCFGFHEDHARCLGRRVASIVASLKGSLMVTNSRRTPNEALAALLDEVACLDCRFFDWQQADSDLYPALLAHGDLFIATGDSVSMCSEASYTGKPLLVDMNDCATEIYHRHIIGKLIAYGAAKPLSDTFQPWTYTPPDPTGAVVAAIRERLAEKWPLFSREGKN</sequence>
<reference evidence="1 2" key="1">
    <citation type="journal article" date="2010" name="Nature">
        <title>Nitrite-driven anaerobic methane oxidation by oxygenic bacteria.</title>
        <authorList>
            <person name="Ettwig K.F."/>
            <person name="Butler M.K."/>
            <person name="Le Paslier D."/>
            <person name="Pelletier E."/>
            <person name="Mangenot S."/>
            <person name="Kuypers M.M.M."/>
            <person name="Schreiber F."/>
            <person name="Dutilh B.E."/>
            <person name="Zedelius J."/>
            <person name="de Beer D."/>
            <person name="Gloerich J."/>
            <person name="Wessels H.J.C.T."/>
            <person name="van Allen T."/>
            <person name="Luesken F."/>
            <person name="Wu M."/>
            <person name="van de Pas-Schoonen K.T."/>
            <person name="Op den Camp H.J.M."/>
            <person name="Janssen-Megens E.M."/>
            <person name="Francoijs K-J."/>
            <person name="Stunnenberg H."/>
            <person name="Weissenbach J."/>
            <person name="Jetten M.S.M."/>
            <person name="Strous M."/>
        </authorList>
    </citation>
    <scope>NUCLEOTIDE SEQUENCE [LARGE SCALE GENOMIC DNA]</scope>
</reference>
<name>D5MHW8_METO1</name>
<dbReference type="eggNOG" id="COG3660">
    <property type="taxonomic scope" value="Bacteria"/>
</dbReference>